<comment type="caution">
    <text evidence="1">The sequence shown here is derived from an EMBL/GenBank/DDBJ whole genome shotgun (WGS) entry which is preliminary data.</text>
</comment>
<dbReference type="EMBL" id="JAYLAA010000025">
    <property type="protein sequence ID" value="MEC3875467.1"/>
    <property type="molecule type" value="Genomic_DNA"/>
</dbReference>
<reference evidence="1 2" key="1">
    <citation type="submission" date="2024-01" db="EMBL/GenBank/DDBJ databases">
        <title>Chryseobacterium sp. T9W2-O.</title>
        <authorList>
            <person name="Maltman C."/>
        </authorList>
    </citation>
    <scope>NUCLEOTIDE SEQUENCE [LARGE SCALE GENOMIC DNA]</scope>
    <source>
        <strain evidence="1 2">T9W2-O</strain>
    </source>
</reference>
<protein>
    <submittedName>
        <fullName evidence="1">Uncharacterized protein</fullName>
    </submittedName>
</protein>
<keyword evidence="2" id="KW-1185">Reference proteome</keyword>
<dbReference type="PROSITE" id="PS51257">
    <property type="entry name" value="PROKAR_LIPOPROTEIN"/>
    <property type="match status" value="1"/>
</dbReference>
<accession>A0ABU6HU64</accession>
<name>A0ABU6HU64_9FLAO</name>
<gene>
    <name evidence="1" type="ORF">SOP96_07055</name>
</gene>
<proteinExistence type="predicted"/>
<evidence type="ECO:0000313" key="1">
    <source>
        <dbReference type="EMBL" id="MEC3875467.1"/>
    </source>
</evidence>
<organism evidence="1 2">
    <name type="scientific">Chryseobacterium salviniae</name>
    <dbReference type="NCBI Taxonomy" id="3101750"/>
    <lineage>
        <taxon>Bacteria</taxon>
        <taxon>Pseudomonadati</taxon>
        <taxon>Bacteroidota</taxon>
        <taxon>Flavobacteriia</taxon>
        <taxon>Flavobacteriales</taxon>
        <taxon>Weeksellaceae</taxon>
        <taxon>Chryseobacterium group</taxon>
        <taxon>Chryseobacterium</taxon>
    </lineage>
</organism>
<evidence type="ECO:0000313" key="2">
    <source>
        <dbReference type="Proteomes" id="UP001348397"/>
    </source>
</evidence>
<dbReference type="RefSeq" id="WP_326320290.1">
    <property type="nucleotide sequence ID" value="NZ_JAYLAA010000025.1"/>
</dbReference>
<sequence length="316" mass="36148">MKKIIIILCFLSIFSCKKTQENVSINTIELNKEWQGDLLISDLNFVNSIEPTCKLNSSFFGRTDKQIKEDDLKCALSKIKFNYEKLNSLKSKTFVGKIGPNTNIFINTTKPSDTENADIYNQATLYVQINKNITDSIVIYHLINFSEALTVKERNYFINNDNIYLLDIAEDESGASVQKWSQNKINSSGKIVLIKQKIFSVEEDSKKIMQTENDPWRGTYHFEASNKDDAKTIFNITINSLNDISVDVNEDGIENKYPHIKAEEVNNEKIKINYDPPSGDMGTIYVEKSDNEFFISGQPIYFINPGNNEMPLKKVK</sequence>
<dbReference type="Proteomes" id="UP001348397">
    <property type="component" value="Unassembled WGS sequence"/>
</dbReference>